<organism evidence="1 2">
    <name type="scientific">Kibdelosporangium philippinense</name>
    <dbReference type="NCBI Taxonomy" id="211113"/>
    <lineage>
        <taxon>Bacteria</taxon>
        <taxon>Bacillati</taxon>
        <taxon>Actinomycetota</taxon>
        <taxon>Actinomycetes</taxon>
        <taxon>Pseudonocardiales</taxon>
        <taxon>Pseudonocardiaceae</taxon>
        <taxon>Kibdelosporangium</taxon>
    </lineage>
</organism>
<dbReference type="EMBL" id="JAJVCN010000004">
    <property type="protein sequence ID" value="MCE7010104.1"/>
    <property type="molecule type" value="Genomic_DNA"/>
</dbReference>
<name>A0ABS8ZRA5_9PSEU</name>
<sequence length="65" mass="7552">MKSRKIGAFDDMDNRISSLISTYDGHLCFYDLEDFGGVEFKIGPKEKWATIPWWIDNKISSFKVC</sequence>
<comment type="caution">
    <text evidence="1">The sequence shown here is derived from an EMBL/GenBank/DDBJ whole genome shotgun (WGS) entry which is preliminary data.</text>
</comment>
<proteinExistence type="predicted"/>
<gene>
    <name evidence="1" type="ORF">LWC34_45975</name>
</gene>
<dbReference type="Gene3D" id="2.60.20.10">
    <property type="entry name" value="Crystallins"/>
    <property type="match status" value="1"/>
</dbReference>
<dbReference type="RefSeq" id="WP_233731562.1">
    <property type="nucleotide sequence ID" value="NZ_JAJVCN010000004.1"/>
</dbReference>
<keyword evidence="2" id="KW-1185">Reference proteome</keyword>
<dbReference type="Proteomes" id="UP001521150">
    <property type="component" value="Unassembled WGS sequence"/>
</dbReference>
<reference evidence="1 2" key="1">
    <citation type="submission" date="2021-12" db="EMBL/GenBank/DDBJ databases">
        <title>Genome sequence of Kibdelosporangium philippinense ATCC 49844.</title>
        <authorList>
            <person name="Fedorov E.A."/>
            <person name="Omeragic M."/>
            <person name="Shalygina K.F."/>
            <person name="Maclea K.S."/>
        </authorList>
    </citation>
    <scope>NUCLEOTIDE SEQUENCE [LARGE SCALE GENOMIC DNA]</scope>
    <source>
        <strain evidence="1 2">ATCC 49844</strain>
    </source>
</reference>
<protein>
    <submittedName>
        <fullName evidence="1">Uncharacterized protein</fullName>
    </submittedName>
</protein>
<evidence type="ECO:0000313" key="2">
    <source>
        <dbReference type="Proteomes" id="UP001521150"/>
    </source>
</evidence>
<evidence type="ECO:0000313" key="1">
    <source>
        <dbReference type="EMBL" id="MCE7010104.1"/>
    </source>
</evidence>
<accession>A0ABS8ZRA5</accession>